<feature type="region of interest" description="Disordered" evidence="1">
    <location>
        <begin position="64"/>
        <end position="95"/>
    </location>
</feature>
<dbReference type="AlphaFoldDB" id="A0A0A0HV72"/>
<dbReference type="KEGG" id="pbn:PADG_11751"/>
<dbReference type="RefSeq" id="XP_010759979.1">
    <property type="nucleotide sequence ID" value="XM_010761677.1"/>
</dbReference>
<dbReference type="HOGENOM" id="CLU_2373381_0_0_1"/>
<name>A0A0A0HV72_PARBD</name>
<dbReference type="STRING" id="502780.A0A0A0HV72"/>
<proteinExistence type="predicted"/>
<sequence>MSIVNTLYLQAPPTMDTHVFLDHSYSSTEVCNRVTMLEGPPFERELAELKDKCHTTSFPTVFRDTKLPPTRFRRPRITDMPYQPPHHLRKPRLTQ</sequence>
<dbReference type="EMBL" id="KN275960">
    <property type="protein sequence ID" value="KGM92213.1"/>
    <property type="molecule type" value="Genomic_DNA"/>
</dbReference>
<gene>
    <name evidence="2" type="ORF">PADG_11751</name>
</gene>
<evidence type="ECO:0000313" key="2">
    <source>
        <dbReference type="EMBL" id="KGM92213.1"/>
    </source>
</evidence>
<keyword evidence="3" id="KW-1185">Reference proteome</keyword>
<evidence type="ECO:0000313" key="3">
    <source>
        <dbReference type="Proteomes" id="UP000001628"/>
    </source>
</evidence>
<organism evidence="2 3">
    <name type="scientific">Paracoccidioides brasiliensis (strain Pb18)</name>
    <dbReference type="NCBI Taxonomy" id="502780"/>
    <lineage>
        <taxon>Eukaryota</taxon>
        <taxon>Fungi</taxon>
        <taxon>Dikarya</taxon>
        <taxon>Ascomycota</taxon>
        <taxon>Pezizomycotina</taxon>
        <taxon>Eurotiomycetes</taxon>
        <taxon>Eurotiomycetidae</taxon>
        <taxon>Onygenales</taxon>
        <taxon>Ajellomycetaceae</taxon>
        <taxon>Paracoccidioides</taxon>
    </lineage>
</organism>
<protein>
    <submittedName>
        <fullName evidence="2">Uncharacterized protein</fullName>
    </submittedName>
</protein>
<reference evidence="2 3" key="1">
    <citation type="journal article" date="2011" name="PLoS Genet.">
        <title>Comparative genomic analysis of human fungal pathogens causing paracoccidioidomycosis.</title>
        <authorList>
            <person name="Desjardins C.A."/>
            <person name="Champion M.D."/>
            <person name="Holder J.W."/>
            <person name="Muszewska A."/>
            <person name="Goldberg J."/>
            <person name="Bailao A.M."/>
            <person name="Brigido M.M."/>
            <person name="Ferreira M.E."/>
            <person name="Garcia A.M."/>
            <person name="Grynberg M."/>
            <person name="Gujja S."/>
            <person name="Heiman D.I."/>
            <person name="Henn M.R."/>
            <person name="Kodira C.D."/>
            <person name="Leon-Narvaez H."/>
            <person name="Longo L.V."/>
            <person name="Ma L.J."/>
            <person name="Malavazi I."/>
            <person name="Matsuo A.L."/>
            <person name="Morais F.V."/>
            <person name="Pereira M."/>
            <person name="Rodriguez-Brito S."/>
            <person name="Sakthikumar S."/>
            <person name="Salem-Izacc S.M."/>
            <person name="Sykes S.M."/>
            <person name="Teixeira M.M."/>
            <person name="Vallejo M.C."/>
            <person name="Walter M.E."/>
            <person name="Yandava C."/>
            <person name="Young S."/>
            <person name="Zeng Q."/>
            <person name="Zucker J."/>
            <person name="Felipe M.S."/>
            <person name="Goldman G.H."/>
            <person name="Haas B.J."/>
            <person name="McEwen J.G."/>
            <person name="Nino-Vega G."/>
            <person name="Puccia R."/>
            <person name="San-Blas G."/>
            <person name="Soares C.M."/>
            <person name="Birren B.W."/>
            <person name="Cuomo C.A."/>
        </authorList>
    </citation>
    <scope>NUCLEOTIDE SEQUENCE [LARGE SCALE GENOMIC DNA]</scope>
    <source>
        <strain evidence="2 3">Pb18</strain>
    </source>
</reference>
<feature type="compositionally biased region" description="Basic residues" evidence="1">
    <location>
        <begin position="86"/>
        <end position="95"/>
    </location>
</feature>
<accession>A0A0A0HV72</accession>
<evidence type="ECO:0000256" key="1">
    <source>
        <dbReference type="SAM" id="MobiDB-lite"/>
    </source>
</evidence>
<dbReference type="InParanoid" id="A0A0A0HV72"/>
<dbReference type="VEuPathDB" id="FungiDB:PADG_11751"/>
<dbReference type="GeneID" id="22587648"/>
<dbReference type="Proteomes" id="UP000001628">
    <property type="component" value="Unassembled WGS sequence"/>
</dbReference>